<name>A0ABR2ZWJ7_9AGAR</name>
<evidence type="ECO:0000313" key="1">
    <source>
        <dbReference type="EMBL" id="KAL0065163.1"/>
    </source>
</evidence>
<organism evidence="1 2">
    <name type="scientific">Marasmius tenuissimus</name>
    <dbReference type="NCBI Taxonomy" id="585030"/>
    <lineage>
        <taxon>Eukaryota</taxon>
        <taxon>Fungi</taxon>
        <taxon>Dikarya</taxon>
        <taxon>Basidiomycota</taxon>
        <taxon>Agaricomycotina</taxon>
        <taxon>Agaricomycetes</taxon>
        <taxon>Agaricomycetidae</taxon>
        <taxon>Agaricales</taxon>
        <taxon>Marasmiineae</taxon>
        <taxon>Marasmiaceae</taxon>
        <taxon>Marasmius</taxon>
    </lineage>
</organism>
<evidence type="ECO:0000313" key="2">
    <source>
        <dbReference type="Proteomes" id="UP001437256"/>
    </source>
</evidence>
<sequence length="140" mass="16245">MGGKMGGEMAVEIAVSFCYLEGSQWQDRRHRRCAFICQKHSPGYKRNESTPKVDEYLEDIMTYGKEREKQTLPDPNVDHPEINWGLCDRYYGAGVPPGWLFRSHRIPYTTCTISRRLDTIRPSWLPSYSPYTDKSFATQS</sequence>
<dbReference type="EMBL" id="JBBXMP010000051">
    <property type="protein sequence ID" value="KAL0065163.1"/>
    <property type="molecule type" value="Genomic_DNA"/>
</dbReference>
<gene>
    <name evidence="1" type="ORF">AAF712_007833</name>
</gene>
<protein>
    <submittedName>
        <fullName evidence="1">Uncharacterized protein</fullName>
    </submittedName>
</protein>
<comment type="caution">
    <text evidence="1">The sequence shown here is derived from an EMBL/GenBank/DDBJ whole genome shotgun (WGS) entry which is preliminary data.</text>
</comment>
<keyword evidence="2" id="KW-1185">Reference proteome</keyword>
<dbReference type="Proteomes" id="UP001437256">
    <property type="component" value="Unassembled WGS sequence"/>
</dbReference>
<reference evidence="1 2" key="1">
    <citation type="submission" date="2024-05" db="EMBL/GenBank/DDBJ databases">
        <title>A draft genome resource for the thread blight pathogen Marasmius tenuissimus strain MS-2.</title>
        <authorList>
            <person name="Yulfo-Soto G.E."/>
            <person name="Baruah I.K."/>
            <person name="Amoako-Attah I."/>
            <person name="Bukari Y."/>
            <person name="Meinhardt L.W."/>
            <person name="Bailey B.A."/>
            <person name="Cohen S.P."/>
        </authorList>
    </citation>
    <scope>NUCLEOTIDE SEQUENCE [LARGE SCALE GENOMIC DNA]</scope>
    <source>
        <strain evidence="1 2">MS-2</strain>
    </source>
</reference>
<proteinExistence type="predicted"/>
<accession>A0ABR2ZWJ7</accession>